<proteinExistence type="predicted"/>
<dbReference type="Proteomes" id="UP000886523">
    <property type="component" value="Unassembled WGS sequence"/>
</dbReference>
<name>A0A9P6AV22_9AGAM</name>
<organism evidence="2 3">
    <name type="scientific">Hydnum rufescens UP504</name>
    <dbReference type="NCBI Taxonomy" id="1448309"/>
    <lineage>
        <taxon>Eukaryota</taxon>
        <taxon>Fungi</taxon>
        <taxon>Dikarya</taxon>
        <taxon>Basidiomycota</taxon>
        <taxon>Agaricomycotina</taxon>
        <taxon>Agaricomycetes</taxon>
        <taxon>Cantharellales</taxon>
        <taxon>Hydnaceae</taxon>
        <taxon>Hydnum</taxon>
    </lineage>
</organism>
<feature type="region of interest" description="Disordered" evidence="1">
    <location>
        <begin position="316"/>
        <end position="337"/>
    </location>
</feature>
<feature type="region of interest" description="Disordered" evidence="1">
    <location>
        <begin position="265"/>
        <end position="295"/>
    </location>
</feature>
<gene>
    <name evidence="2" type="ORF">BS47DRAFT_1055862</name>
</gene>
<reference evidence="2" key="1">
    <citation type="journal article" date="2020" name="Nat. Commun.">
        <title>Large-scale genome sequencing of mycorrhizal fungi provides insights into the early evolution of symbiotic traits.</title>
        <authorList>
            <person name="Miyauchi S."/>
            <person name="Kiss E."/>
            <person name="Kuo A."/>
            <person name="Drula E."/>
            <person name="Kohler A."/>
            <person name="Sanchez-Garcia M."/>
            <person name="Morin E."/>
            <person name="Andreopoulos B."/>
            <person name="Barry K.W."/>
            <person name="Bonito G."/>
            <person name="Buee M."/>
            <person name="Carver A."/>
            <person name="Chen C."/>
            <person name="Cichocki N."/>
            <person name="Clum A."/>
            <person name="Culley D."/>
            <person name="Crous P.W."/>
            <person name="Fauchery L."/>
            <person name="Girlanda M."/>
            <person name="Hayes R.D."/>
            <person name="Keri Z."/>
            <person name="LaButti K."/>
            <person name="Lipzen A."/>
            <person name="Lombard V."/>
            <person name="Magnuson J."/>
            <person name="Maillard F."/>
            <person name="Murat C."/>
            <person name="Nolan M."/>
            <person name="Ohm R.A."/>
            <person name="Pangilinan J."/>
            <person name="Pereira M.F."/>
            <person name="Perotto S."/>
            <person name="Peter M."/>
            <person name="Pfister S."/>
            <person name="Riley R."/>
            <person name="Sitrit Y."/>
            <person name="Stielow J.B."/>
            <person name="Szollosi G."/>
            <person name="Zifcakova L."/>
            <person name="Stursova M."/>
            <person name="Spatafora J.W."/>
            <person name="Tedersoo L."/>
            <person name="Vaario L.M."/>
            <person name="Yamada A."/>
            <person name="Yan M."/>
            <person name="Wang P."/>
            <person name="Xu J."/>
            <person name="Bruns T."/>
            <person name="Baldrian P."/>
            <person name="Vilgalys R."/>
            <person name="Dunand C."/>
            <person name="Henrissat B."/>
            <person name="Grigoriev I.V."/>
            <person name="Hibbett D."/>
            <person name="Nagy L.G."/>
            <person name="Martin F.M."/>
        </authorList>
    </citation>
    <scope>NUCLEOTIDE SEQUENCE</scope>
    <source>
        <strain evidence="2">UP504</strain>
    </source>
</reference>
<evidence type="ECO:0000313" key="3">
    <source>
        <dbReference type="Proteomes" id="UP000886523"/>
    </source>
</evidence>
<accession>A0A9P6AV22</accession>
<comment type="caution">
    <text evidence="2">The sequence shown here is derived from an EMBL/GenBank/DDBJ whole genome shotgun (WGS) entry which is preliminary data.</text>
</comment>
<dbReference type="EMBL" id="MU128985">
    <property type="protein sequence ID" value="KAF9512554.1"/>
    <property type="molecule type" value="Genomic_DNA"/>
</dbReference>
<evidence type="ECO:0000313" key="2">
    <source>
        <dbReference type="EMBL" id="KAF9512554.1"/>
    </source>
</evidence>
<dbReference type="AlphaFoldDB" id="A0A9P6AV22"/>
<feature type="region of interest" description="Disordered" evidence="1">
    <location>
        <begin position="1"/>
        <end position="122"/>
    </location>
</feature>
<protein>
    <submittedName>
        <fullName evidence="2">Uncharacterized protein</fullName>
    </submittedName>
</protein>
<feature type="region of interest" description="Disordered" evidence="1">
    <location>
        <begin position="365"/>
        <end position="416"/>
    </location>
</feature>
<feature type="region of interest" description="Disordered" evidence="1">
    <location>
        <begin position="135"/>
        <end position="204"/>
    </location>
</feature>
<sequence>MPEPDSKVTPATSERPLLDIPIDREPPVIDVAKASPSTVSDEQPRDIGTGSLEAEENLAPVASERPVLDSPINADAPVVDATETPVPSASKEQPSRGVALEGPEPEGDVAPAASERPVLDSPTLRDTLVADVVEAQAPSASDEQPRAVMPTPPEPEYDLTPTASERPILNTPINSEAPLIDAAKASPPGAPVEAATPKPPKPEEAPVINVAEVSLSTPSDELPRVLVSGPPEPEVNLAPVASDLPVLDSAINLDTPAIDAAEALVNGASKEQPSRGVAPEDPKPEGDVAPVASEGPVLVLDSPTLQDTLVADVVEAPAPSASDEQSRAVTSGPPESEYYLTPAASEIPIINSSINRQAPVIEVAKASPSSASVEQPRAVGSRPSEPEEAPIIGVAEVSPSSTSIEKAGPSHPDRLN</sequence>
<keyword evidence="3" id="KW-1185">Reference proteome</keyword>
<evidence type="ECO:0000256" key="1">
    <source>
        <dbReference type="SAM" id="MobiDB-lite"/>
    </source>
</evidence>